<reference evidence="2" key="1">
    <citation type="submission" date="2019-10" db="EMBL/GenBank/DDBJ databases">
        <authorList>
            <person name="Nor Muhammad N."/>
        </authorList>
    </citation>
    <scope>NUCLEOTIDE SEQUENCE</scope>
</reference>
<protein>
    <submittedName>
        <fullName evidence="2">AMP-binding enzyme</fullName>
    </submittedName>
</protein>
<feature type="region of interest" description="Disordered" evidence="1">
    <location>
        <begin position="98"/>
        <end position="203"/>
    </location>
</feature>
<dbReference type="AlphaFoldDB" id="A0A5K1K6A4"/>
<evidence type="ECO:0000256" key="1">
    <source>
        <dbReference type="SAM" id="MobiDB-lite"/>
    </source>
</evidence>
<accession>A0A5K1K6A4</accession>
<proteinExistence type="predicted"/>
<feature type="compositionally biased region" description="Low complexity" evidence="1">
    <location>
        <begin position="98"/>
        <end position="112"/>
    </location>
</feature>
<dbReference type="EMBL" id="LR729765">
    <property type="protein sequence ID" value="VWP01903.1"/>
    <property type="molecule type" value="Genomic_DNA"/>
</dbReference>
<evidence type="ECO:0000313" key="2">
    <source>
        <dbReference type="EMBL" id="VWP01903.1"/>
    </source>
</evidence>
<feature type="compositionally biased region" description="Polar residues" evidence="1">
    <location>
        <begin position="130"/>
        <end position="140"/>
    </location>
</feature>
<sequence length="263" mass="27670">MAFSSETRLIEVDQVVHALWDLLKEVRESLHVLSTGKETVAPIVALPPNSVSPPSLEEEVQKALSVPGEDVDYPPPLANPAATIDADGWWNFGPNSTAPSLSTSSSLPQSNPDAANALPSSDNPVVLPPESSNSIASPATHQEPPMPRADASDISLGQLPPHNATLEHPVNLASSTGPGEQERPRETFSPPPTPVPHDGSAIDISTSAGAVFRPAEGQAEDSVPSDALVQALESSKQTGRVDERVVGPQPPDTLQVKSQQWLL</sequence>
<organism evidence="2">
    <name type="scientific">Ganoderma boninense</name>
    <dbReference type="NCBI Taxonomy" id="34458"/>
    <lineage>
        <taxon>Eukaryota</taxon>
        <taxon>Fungi</taxon>
        <taxon>Dikarya</taxon>
        <taxon>Basidiomycota</taxon>
        <taxon>Agaricomycotina</taxon>
        <taxon>Agaricomycetes</taxon>
        <taxon>Polyporales</taxon>
        <taxon>Polyporaceae</taxon>
        <taxon>Ganoderma</taxon>
    </lineage>
</organism>
<feature type="region of interest" description="Disordered" evidence="1">
    <location>
        <begin position="233"/>
        <end position="263"/>
    </location>
</feature>
<gene>
    <name evidence="2" type="primary">E3QPY3</name>
</gene>
<name>A0A5K1K6A4_9APHY</name>